<gene>
    <name evidence="4" type="ORF">CASFOL_040635</name>
</gene>
<name>A0ABD3BCT9_9LAMI</name>
<accession>A0ABD3BCT9</accession>
<dbReference type="FunFam" id="1.25.40.10:FF:000351">
    <property type="entry name" value="Pentatricopeptide repeat-containing protein"/>
    <property type="match status" value="1"/>
</dbReference>
<proteinExistence type="predicted"/>
<dbReference type="FunFam" id="1.25.40.10:FF:000682">
    <property type="entry name" value="Pentatricopeptide repeat-containing protein At3g16610"/>
    <property type="match status" value="1"/>
</dbReference>
<feature type="repeat" description="PPR" evidence="2">
    <location>
        <begin position="125"/>
        <end position="159"/>
    </location>
</feature>
<dbReference type="Proteomes" id="UP001632038">
    <property type="component" value="Unassembled WGS sequence"/>
</dbReference>
<evidence type="ECO:0000256" key="3">
    <source>
        <dbReference type="SAM" id="MobiDB-lite"/>
    </source>
</evidence>
<dbReference type="PANTHER" id="PTHR24015:SF1903">
    <property type="entry name" value="OS05G0305300 PROTEIN"/>
    <property type="match status" value="1"/>
</dbReference>
<dbReference type="AlphaFoldDB" id="A0ABD3BCT9"/>
<dbReference type="FunFam" id="1.25.40.10:FF:000436">
    <property type="entry name" value="Pentatricopeptide repeat-containing protein At5g39350 family"/>
    <property type="match status" value="1"/>
</dbReference>
<sequence>MNKLKPTHFHPPKPPLTSAAQPTTNSVNAAISRLSSEGAHRQVLLTFTSMLKSPTTPPDAFTYPSLLKACTSLALFPLGLSLHQQIIVNGFSPDPYISSSLINLYAKFSDTKNARKVFDTMPHRNIVPWTAIIWCYSHSNDMENAFSMYNSMQRDGIVPSPVTILNMLTGVSEEEHVNVLHACVIKRGYYMREVALMNCLLSVYAKCGRVKDARVLFESLGDKDTVSWNSLLNAYTVQENLDEVVKLFSRMRGENVKPDQKTFGSLASAVARVGNFEVGRIVHGQIVTYGFELDKHVGTSILAFYSRCKKVNESLKIFKRVGEKDVIFWTSMISGLVQNDSADKALRVFQEMLTSRVSPSAATMACVLAACANLGSVNFGKSIHCYMLRTKMPLDIPSQNSLVSLYAKCGLLDQSSTIFKAMAKRDIVSWNAILAGYAQNGYLPKALCLFQEMKAAHEKPDQITVVSLLQACASIGAYHQGKWIHNYILRNELGPCIKIGTALVDMYAKCGDLESSRRCFHEMPRHDAVSWSTIISGYGAHGKGEIALEMYFEYLHKGFEPNDVIFLSILNACNHNGLIDTGMRLFGSMVNDFKIEPKIEHLACVVDLLCRGGRVYEAYNFYRKMFLEPMVDVLGILLDACRKTGLEELGAIIGKEISGFEPMDAGKYVQLAQSFASMERWDGVGEAWSQMRSLGLRKLPGWSIIEMHGSITPFFTRHSSHPECADITSLLRNLTDDCKGLGLVSEDEELYFYSDVV</sequence>
<feature type="repeat" description="PPR" evidence="2">
    <location>
        <begin position="527"/>
        <end position="561"/>
    </location>
</feature>
<dbReference type="InterPro" id="IPR002885">
    <property type="entry name" value="PPR_rpt"/>
</dbReference>
<dbReference type="FunFam" id="1.25.40.10:FF:000381">
    <property type="entry name" value="Pentatricopeptide repeat-containing protein"/>
    <property type="match status" value="1"/>
</dbReference>
<evidence type="ECO:0000256" key="2">
    <source>
        <dbReference type="PROSITE-ProRule" id="PRU00708"/>
    </source>
</evidence>
<feature type="repeat" description="PPR" evidence="2">
    <location>
        <begin position="325"/>
        <end position="359"/>
    </location>
</feature>
<organism evidence="4 5">
    <name type="scientific">Castilleja foliolosa</name>
    <dbReference type="NCBI Taxonomy" id="1961234"/>
    <lineage>
        <taxon>Eukaryota</taxon>
        <taxon>Viridiplantae</taxon>
        <taxon>Streptophyta</taxon>
        <taxon>Embryophyta</taxon>
        <taxon>Tracheophyta</taxon>
        <taxon>Spermatophyta</taxon>
        <taxon>Magnoliopsida</taxon>
        <taxon>eudicotyledons</taxon>
        <taxon>Gunneridae</taxon>
        <taxon>Pentapetalae</taxon>
        <taxon>asterids</taxon>
        <taxon>lamiids</taxon>
        <taxon>Lamiales</taxon>
        <taxon>Orobanchaceae</taxon>
        <taxon>Pedicularideae</taxon>
        <taxon>Castillejinae</taxon>
        <taxon>Castilleja</taxon>
    </lineage>
</organism>
<protein>
    <recommendedName>
        <fullName evidence="6">Pentatricopeptide repeat-containing protein</fullName>
    </recommendedName>
</protein>
<evidence type="ECO:0000313" key="4">
    <source>
        <dbReference type="EMBL" id="KAL3614974.1"/>
    </source>
</evidence>
<keyword evidence="1" id="KW-0677">Repeat</keyword>
<evidence type="ECO:0008006" key="6">
    <source>
        <dbReference type="Google" id="ProtNLM"/>
    </source>
</evidence>
<dbReference type="PROSITE" id="PS51375">
    <property type="entry name" value="PPR"/>
    <property type="match status" value="5"/>
</dbReference>
<feature type="repeat" description="PPR" evidence="2">
    <location>
        <begin position="426"/>
        <end position="460"/>
    </location>
</feature>
<dbReference type="FunFam" id="1.25.40.10:FF:000090">
    <property type="entry name" value="Pentatricopeptide repeat-containing protein, chloroplastic"/>
    <property type="match status" value="1"/>
</dbReference>
<dbReference type="Pfam" id="PF01535">
    <property type="entry name" value="PPR"/>
    <property type="match status" value="4"/>
</dbReference>
<dbReference type="EMBL" id="JAVIJP010000100">
    <property type="protein sequence ID" value="KAL3614974.1"/>
    <property type="molecule type" value="Genomic_DNA"/>
</dbReference>
<dbReference type="InterPro" id="IPR046960">
    <property type="entry name" value="PPR_At4g14850-like_plant"/>
</dbReference>
<evidence type="ECO:0000256" key="1">
    <source>
        <dbReference type="ARBA" id="ARBA00022737"/>
    </source>
</evidence>
<dbReference type="GO" id="GO:0009451">
    <property type="term" value="P:RNA modification"/>
    <property type="evidence" value="ECO:0007669"/>
    <property type="project" value="UniProtKB-ARBA"/>
</dbReference>
<dbReference type="PANTHER" id="PTHR24015">
    <property type="entry name" value="OS07G0578800 PROTEIN-RELATED"/>
    <property type="match status" value="1"/>
</dbReference>
<reference evidence="5" key="1">
    <citation type="journal article" date="2024" name="IScience">
        <title>Strigolactones Initiate the Formation of Haustorium-like Structures in Castilleja.</title>
        <authorList>
            <person name="Buerger M."/>
            <person name="Peterson D."/>
            <person name="Chory J."/>
        </authorList>
    </citation>
    <scope>NUCLEOTIDE SEQUENCE [LARGE SCALE GENOMIC DNA]</scope>
</reference>
<dbReference type="Pfam" id="PF13041">
    <property type="entry name" value="PPR_2"/>
    <property type="match status" value="4"/>
</dbReference>
<keyword evidence="5" id="KW-1185">Reference proteome</keyword>
<feature type="region of interest" description="Disordered" evidence="3">
    <location>
        <begin position="1"/>
        <end position="23"/>
    </location>
</feature>
<dbReference type="Gene3D" id="1.25.40.10">
    <property type="entry name" value="Tetratricopeptide repeat domain"/>
    <property type="match status" value="6"/>
</dbReference>
<feature type="repeat" description="PPR" evidence="2">
    <location>
        <begin position="224"/>
        <end position="258"/>
    </location>
</feature>
<comment type="caution">
    <text evidence="4">The sequence shown here is derived from an EMBL/GenBank/DDBJ whole genome shotgun (WGS) entry which is preliminary data.</text>
</comment>
<evidence type="ECO:0000313" key="5">
    <source>
        <dbReference type="Proteomes" id="UP001632038"/>
    </source>
</evidence>
<feature type="compositionally biased region" description="Basic residues" evidence="3">
    <location>
        <begin position="1"/>
        <end position="11"/>
    </location>
</feature>
<dbReference type="InterPro" id="IPR011990">
    <property type="entry name" value="TPR-like_helical_dom_sf"/>
</dbReference>
<dbReference type="NCBIfam" id="TIGR00756">
    <property type="entry name" value="PPR"/>
    <property type="match status" value="5"/>
</dbReference>